<proteinExistence type="inferred from homology"/>
<dbReference type="Pfam" id="PF03372">
    <property type="entry name" value="Exo_endo_phos"/>
    <property type="match status" value="1"/>
</dbReference>
<dbReference type="GO" id="GO:0003906">
    <property type="term" value="F:DNA-(apurinic or apyrimidinic site) endonuclease activity"/>
    <property type="evidence" value="ECO:0007669"/>
    <property type="project" value="TreeGrafter"/>
</dbReference>
<evidence type="ECO:0000313" key="12">
    <source>
        <dbReference type="Ensembl" id="ENSEASP00005003191.1"/>
    </source>
</evidence>
<evidence type="ECO:0000256" key="7">
    <source>
        <dbReference type="ARBA" id="ARBA00022801"/>
    </source>
</evidence>
<comment type="cofactor">
    <cofactor evidence="2">
        <name>Mg(2+)</name>
        <dbReference type="ChEBI" id="CHEBI:18420"/>
    </cofactor>
</comment>
<keyword evidence="7" id="KW-0378">Hydrolase</keyword>
<comment type="similarity">
    <text evidence="3">Belongs to the DNA repair enzymes AP/ExoA family.</text>
</comment>
<evidence type="ECO:0000256" key="3">
    <source>
        <dbReference type="ARBA" id="ARBA00007092"/>
    </source>
</evidence>
<dbReference type="PANTHER" id="PTHR22748">
    <property type="entry name" value="AP ENDONUCLEASE"/>
    <property type="match status" value="1"/>
</dbReference>
<evidence type="ECO:0000256" key="6">
    <source>
        <dbReference type="ARBA" id="ARBA00022763"/>
    </source>
</evidence>
<protein>
    <recommendedName>
        <fullName evidence="4">exodeoxyribonuclease III</fullName>
        <ecNumber evidence="4">3.1.11.2</ecNumber>
    </recommendedName>
</protein>
<dbReference type="SUPFAM" id="SSF56219">
    <property type="entry name" value="DNase I-like"/>
    <property type="match status" value="2"/>
</dbReference>
<dbReference type="GO" id="GO:0006310">
    <property type="term" value="P:DNA recombination"/>
    <property type="evidence" value="ECO:0007669"/>
    <property type="project" value="UniProtKB-KW"/>
</dbReference>
<dbReference type="GO" id="GO:0005634">
    <property type="term" value="C:nucleus"/>
    <property type="evidence" value="ECO:0007669"/>
    <property type="project" value="TreeGrafter"/>
</dbReference>
<evidence type="ECO:0000256" key="10">
    <source>
        <dbReference type="ARBA" id="ARBA00023204"/>
    </source>
</evidence>
<evidence type="ECO:0000256" key="4">
    <source>
        <dbReference type="ARBA" id="ARBA00012115"/>
    </source>
</evidence>
<dbReference type="InterPro" id="IPR036691">
    <property type="entry name" value="Endo/exonu/phosph_ase_sf"/>
</dbReference>
<keyword evidence="9" id="KW-0233">DNA recombination</keyword>
<dbReference type="GO" id="GO:0008311">
    <property type="term" value="F:double-stranded DNA 3'-5' DNA exonuclease activity"/>
    <property type="evidence" value="ECO:0007669"/>
    <property type="project" value="UniProtKB-EC"/>
</dbReference>
<dbReference type="EC" id="3.1.11.2" evidence="4"/>
<feature type="domain" description="Endonuclease/exonuclease/phosphatase" evidence="11">
    <location>
        <begin position="11"/>
        <end position="145"/>
    </location>
</feature>
<dbReference type="GO" id="GO:0006284">
    <property type="term" value="P:base-excision repair"/>
    <property type="evidence" value="ECO:0007669"/>
    <property type="project" value="TreeGrafter"/>
</dbReference>
<dbReference type="GO" id="GO:0008081">
    <property type="term" value="F:phosphoric diester hydrolase activity"/>
    <property type="evidence" value="ECO:0007669"/>
    <property type="project" value="TreeGrafter"/>
</dbReference>
<evidence type="ECO:0000256" key="5">
    <source>
        <dbReference type="ARBA" id="ARBA00022723"/>
    </source>
</evidence>
<accession>A0A8C4KZ24</accession>
<evidence type="ECO:0000259" key="11">
    <source>
        <dbReference type="Pfam" id="PF03372"/>
    </source>
</evidence>
<dbReference type="AlphaFoldDB" id="A0A8C4KZ24"/>
<dbReference type="OMA" id="CAKEGWY"/>
<keyword evidence="5" id="KW-0479">Metal-binding</keyword>
<organism evidence="12">
    <name type="scientific">Equus asinus asinus</name>
    <dbReference type="NCBI Taxonomy" id="83772"/>
    <lineage>
        <taxon>Eukaryota</taxon>
        <taxon>Metazoa</taxon>
        <taxon>Chordata</taxon>
        <taxon>Craniata</taxon>
        <taxon>Vertebrata</taxon>
        <taxon>Euteleostomi</taxon>
        <taxon>Mammalia</taxon>
        <taxon>Eutheria</taxon>
        <taxon>Laurasiatheria</taxon>
        <taxon>Perissodactyla</taxon>
        <taxon>Equidae</taxon>
        <taxon>Equus</taxon>
    </lineage>
</organism>
<dbReference type="InterPro" id="IPR005135">
    <property type="entry name" value="Endo/exonuclease/phosphatase"/>
</dbReference>
<reference evidence="12" key="1">
    <citation type="submission" date="2023-03" db="UniProtKB">
        <authorList>
            <consortium name="Ensembl"/>
        </authorList>
    </citation>
    <scope>IDENTIFICATION</scope>
</reference>
<comment type="catalytic activity">
    <reaction evidence="1">
        <text>Exonucleolytic cleavage in the 3'- to 5'-direction to yield nucleoside 5'-phosphates.</text>
        <dbReference type="EC" id="3.1.11.2"/>
    </reaction>
</comment>
<evidence type="ECO:0000256" key="8">
    <source>
        <dbReference type="ARBA" id="ARBA00022842"/>
    </source>
</evidence>
<keyword evidence="10" id="KW-0234">DNA repair</keyword>
<evidence type="ECO:0000256" key="2">
    <source>
        <dbReference type="ARBA" id="ARBA00001946"/>
    </source>
</evidence>
<dbReference type="Gene3D" id="3.60.10.10">
    <property type="entry name" value="Endonuclease/exonuclease/phosphatase"/>
    <property type="match status" value="2"/>
</dbReference>
<dbReference type="Ensembl" id="ENSEAST00005003491.1">
    <property type="protein sequence ID" value="ENSEASP00005003191.1"/>
    <property type="gene ID" value="ENSEASG00005002471.1"/>
</dbReference>
<evidence type="ECO:0000256" key="1">
    <source>
        <dbReference type="ARBA" id="ARBA00000493"/>
    </source>
</evidence>
<keyword evidence="8" id="KW-0460">Magnesium</keyword>
<keyword evidence="6" id="KW-0227">DNA damage</keyword>
<name>A0A8C4KZ24_EQUAS</name>
<dbReference type="CDD" id="cd09076">
    <property type="entry name" value="L1-EN"/>
    <property type="match status" value="1"/>
</dbReference>
<sequence>MAVLSPHISIITINVNGLYSPIKRHRVAGWIKKQDPTICCLQETHLGSEDKHRLRVKGWKMILQGNRKQKKAGIAIFISDKAHKKRQCAKEGWYIMIKGTVQQEEITFMKIYAPNTGVPKYIKQLLTDLKEETDSNTMIVGDLNTLQTSMHKCCLQETHLGSEDKHRLRVKGWKMILQGNRKQKKAGIAIFISDKAHKKRQCAKEGWYIMIKGTVQQEEITFMKIYAPNTGVPKYIKQLLTDLKEETDSNTMIVGDLNTLQTSMHKSSRQKVNKEIMALNETVDQMDLLNIYKTFPKIDYMLGNEASLSKFKKTEIISSIFSDHNTMKLEISYKKKAGKATNMWRLNDMILNNHSINEE</sequence>
<dbReference type="InterPro" id="IPR004808">
    <property type="entry name" value="AP_endonuc_1"/>
</dbReference>
<dbReference type="GO" id="GO:0046872">
    <property type="term" value="F:metal ion binding"/>
    <property type="evidence" value="ECO:0007669"/>
    <property type="project" value="UniProtKB-KW"/>
</dbReference>
<dbReference type="PANTHER" id="PTHR22748:SF25">
    <property type="entry name" value="ENDONUCLEASE_EXONUCLEASE_PHOSPHATASE DOMAIN-CONTAINING PROTEIN"/>
    <property type="match status" value="1"/>
</dbReference>
<evidence type="ECO:0000256" key="9">
    <source>
        <dbReference type="ARBA" id="ARBA00023172"/>
    </source>
</evidence>